<comment type="caution">
    <text evidence="1">The sequence shown here is derived from an EMBL/GenBank/DDBJ whole genome shotgun (WGS) entry which is preliminary data.</text>
</comment>
<name>A0A829D8A3_LEPIR</name>
<dbReference type="AlphaFoldDB" id="A0A829D8A3"/>
<sequence>MKLRTLIFLFWMIIFLQCDGKIQPYAENICVKSHTILVQQIILVNNSPVFNQIPVVICDLHEWRIVENDTVYKIKELEEIGPLE</sequence>
<evidence type="ECO:0000313" key="1">
    <source>
        <dbReference type="EMBL" id="EMY05350.1"/>
    </source>
</evidence>
<dbReference type="EMBL" id="AFJL02000087">
    <property type="protein sequence ID" value="EMY05350.1"/>
    <property type="molecule type" value="Genomic_DNA"/>
</dbReference>
<dbReference type="Proteomes" id="UP000012329">
    <property type="component" value="Unassembled WGS sequence"/>
</dbReference>
<accession>A0A829D8A3</accession>
<proteinExistence type="predicted"/>
<gene>
    <name evidence="1" type="ORF">LEP1GSC029_3407</name>
</gene>
<protein>
    <submittedName>
        <fullName evidence="1">Uncharacterized protein</fullName>
    </submittedName>
</protein>
<reference evidence="1 2" key="1">
    <citation type="submission" date="2013-02" db="EMBL/GenBank/DDBJ databases">
        <authorList>
            <person name="Harkins D.M."/>
            <person name="Durkin A.S."/>
            <person name="Brinkac L.M."/>
            <person name="Haft D.H."/>
            <person name="Selengut J.D."/>
            <person name="Sanka R."/>
            <person name="DePew J."/>
            <person name="Purushe J."/>
            <person name="Whelen A.C."/>
            <person name="Vinetz J.M."/>
            <person name="Sutton G.G."/>
            <person name="Nierman W.C."/>
            <person name="Fouts D.E."/>
        </authorList>
    </citation>
    <scope>NUCLEOTIDE SEQUENCE [LARGE SCALE GENOMIC DNA]</scope>
    <source>
        <strain evidence="1 2">2002000626</strain>
    </source>
</reference>
<evidence type="ECO:0000313" key="2">
    <source>
        <dbReference type="Proteomes" id="UP000012329"/>
    </source>
</evidence>
<organism evidence="1 2">
    <name type="scientific">Leptospira interrogans str. 2002000626</name>
    <dbReference type="NCBI Taxonomy" id="996803"/>
    <lineage>
        <taxon>Bacteria</taxon>
        <taxon>Pseudomonadati</taxon>
        <taxon>Spirochaetota</taxon>
        <taxon>Spirochaetia</taxon>
        <taxon>Leptospirales</taxon>
        <taxon>Leptospiraceae</taxon>
        <taxon>Leptospira</taxon>
    </lineage>
</organism>